<sequence>MAGLPDKLVAQVAFKAGGGVFHHLMAKNPKHFAKVLPNKVQDCELHQGDFGACGSVIQWKYVLGGKEQRAKQVIEVDEAKKLITFKMIEGDDLELYKNMIVTYHVETKGGVDFITWTIDYELINADNPHPTALLNYFIEFTKETEAHIFG</sequence>
<dbReference type="OrthoDB" id="1858121at2759"/>
<accession>A0A8X8VWN1</accession>
<gene>
    <name evidence="2" type="ORF">SASPL_156459</name>
</gene>
<dbReference type="EMBL" id="PNBA02000402">
    <property type="protein sequence ID" value="KAG6383775.1"/>
    <property type="molecule type" value="Genomic_DNA"/>
</dbReference>
<reference evidence="2" key="2">
    <citation type="submission" date="2020-08" db="EMBL/GenBank/DDBJ databases">
        <title>Plant Genome Project.</title>
        <authorList>
            <person name="Zhang R.-G."/>
        </authorList>
    </citation>
    <scope>NUCLEOTIDE SEQUENCE</scope>
    <source>
        <strain evidence="2">Huo1</strain>
        <tissue evidence="2">Leaf</tissue>
    </source>
</reference>
<reference evidence="2" key="1">
    <citation type="submission" date="2018-01" db="EMBL/GenBank/DDBJ databases">
        <authorList>
            <person name="Mao J.F."/>
        </authorList>
    </citation>
    <scope>NUCLEOTIDE SEQUENCE</scope>
    <source>
        <strain evidence="2">Huo1</strain>
        <tissue evidence="2">Leaf</tissue>
    </source>
</reference>
<organism evidence="2">
    <name type="scientific">Salvia splendens</name>
    <name type="common">Scarlet sage</name>
    <dbReference type="NCBI Taxonomy" id="180675"/>
    <lineage>
        <taxon>Eukaryota</taxon>
        <taxon>Viridiplantae</taxon>
        <taxon>Streptophyta</taxon>
        <taxon>Embryophyta</taxon>
        <taxon>Tracheophyta</taxon>
        <taxon>Spermatophyta</taxon>
        <taxon>Magnoliopsida</taxon>
        <taxon>eudicotyledons</taxon>
        <taxon>Gunneridae</taxon>
        <taxon>Pentapetalae</taxon>
        <taxon>asterids</taxon>
        <taxon>lamiids</taxon>
        <taxon>Lamiales</taxon>
        <taxon>Lamiaceae</taxon>
        <taxon>Nepetoideae</taxon>
        <taxon>Mentheae</taxon>
        <taxon>Salviinae</taxon>
        <taxon>Salvia</taxon>
        <taxon>Salvia subgen. Calosphace</taxon>
        <taxon>core Calosphace</taxon>
    </lineage>
</organism>
<dbReference type="PANTHER" id="PTHR31907">
    <property type="entry name" value="MLP-LIKE PROTEIN 423"/>
    <property type="match status" value="1"/>
</dbReference>
<evidence type="ECO:0000313" key="2">
    <source>
        <dbReference type="EMBL" id="KAG6383775.1"/>
    </source>
</evidence>
<dbReference type="InterPro" id="IPR051761">
    <property type="entry name" value="MLP-like_ligand-binding"/>
</dbReference>
<comment type="caution">
    <text evidence="2">The sequence shown here is derived from an EMBL/GenBank/DDBJ whole genome shotgun (WGS) entry which is preliminary data.</text>
</comment>
<evidence type="ECO:0000259" key="1">
    <source>
        <dbReference type="SMART" id="SM01037"/>
    </source>
</evidence>
<dbReference type="Proteomes" id="UP000298416">
    <property type="component" value="Unassembled WGS sequence"/>
</dbReference>
<protein>
    <recommendedName>
        <fullName evidence="1">Bet v I/Major latex protein domain-containing protein</fullName>
    </recommendedName>
</protein>
<keyword evidence="3" id="KW-1185">Reference proteome</keyword>
<dbReference type="InterPro" id="IPR000916">
    <property type="entry name" value="Bet_v_I/MLP"/>
</dbReference>
<evidence type="ECO:0000313" key="3">
    <source>
        <dbReference type="Proteomes" id="UP000298416"/>
    </source>
</evidence>
<dbReference type="SUPFAM" id="SSF55961">
    <property type="entry name" value="Bet v1-like"/>
    <property type="match status" value="1"/>
</dbReference>
<feature type="domain" description="Bet v I/Major latex protein" evidence="1">
    <location>
        <begin position="3"/>
        <end position="149"/>
    </location>
</feature>
<name>A0A8X8VWN1_SALSN</name>
<dbReference type="GO" id="GO:0006952">
    <property type="term" value="P:defense response"/>
    <property type="evidence" value="ECO:0007669"/>
    <property type="project" value="InterPro"/>
</dbReference>
<dbReference type="Gene3D" id="3.30.530.20">
    <property type="match status" value="1"/>
</dbReference>
<dbReference type="AlphaFoldDB" id="A0A8X8VWN1"/>
<dbReference type="SMART" id="SM01037">
    <property type="entry name" value="Bet_v_1"/>
    <property type="match status" value="1"/>
</dbReference>
<proteinExistence type="predicted"/>
<dbReference type="Pfam" id="PF00407">
    <property type="entry name" value="Bet_v_1"/>
    <property type="match status" value="1"/>
</dbReference>
<dbReference type="InterPro" id="IPR023393">
    <property type="entry name" value="START-like_dom_sf"/>
</dbReference>